<organism evidence="3 4">
    <name type="scientific">Agromyces albus</name>
    <dbReference type="NCBI Taxonomy" id="205332"/>
    <lineage>
        <taxon>Bacteria</taxon>
        <taxon>Bacillati</taxon>
        <taxon>Actinomycetota</taxon>
        <taxon>Actinomycetes</taxon>
        <taxon>Micrococcales</taxon>
        <taxon>Microbacteriaceae</taxon>
        <taxon>Agromyces</taxon>
    </lineage>
</organism>
<dbReference type="InterPro" id="IPR021871">
    <property type="entry name" value="DUF3482"/>
</dbReference>
<sequence>MSEQGASDGLDRGRGLDTAASLPTRPPGPPGLPEVPGLDAGAVSLSLISHTNAGKTTLARTLLGRDVGEVRDAPHVTAESTPFPLVQTSEGDLLTLWDTPGFGDSVRLVRRLRQTGNPIGWFTSQVWDRYQDRSLWLSQLAVRNVAEQADVVLYLVNAAEAPADAGYLAPELEVLEWIGKPVLVLLNQTGPPRERAVEEADVARWRAALGDSTPVRGVLALDAFARCWVQEFTLFAAIDPLVPDASRPAFARLSAAWRDLRMGEFDAAMAALAGPIARAAVDQTTLPEEPLAQRVGGSLGLPSPERSRARADAAEQMAGRLQADLRESTERLIAIHRLEGRAADEVLERVADDLHIDAPLDETRTAMLSGVVSGALTGLGADLAAGGLTFGAGMIAGAILGVLGGGSIARGINAVRGRSDSTLRWEEAFLDGLVTSALLRYLAVAHYGRGRGAWRKGEYPPFWRPMVVEAVVAEHDRLAVIWGQRGEGEETLQRELEEVLVDIALGLLDELYPGALDGD</sequence>
<dbReference type="Proteomes" id="UP000293865">
    <property type="component" value="Unassembled WGS sequence"/>
</dbReference>
<evidence type="ECO:0000259" key="2">
    <source>
        <dbReference type="Pfam" id="PF01926"/>
    </source>
</evidence>
<dbReference type="AlphaFoldDB" id="A0A4Q2KW08"/>
<evidence type="ECO:0000313" key="4">
    <source>
        <dbReference type="Proteomes" id="UP000293865"/>
    </source>
</evidence>
<dbReference type="Pfam" id="PF11981">
    <property type="entry name" value="DUF3482"/>
    <property type="match status" value="1"/>
</dbReference>
<dbReference type="RefSeq" id="WP_129521771.1">
    <property type="nucleotide sequence ID" value="NZ_SDPN01000034.1"/>
</dbReference>
<dbReference type="OrthoDB" id="5406017at2"/>
<accession>A0A4Q2KW08</accession>
<gene>
    <name evidence="3" type="ORF">ESP51_15380</name>
</gene>
<name>A0A4Q2KW08_9MICO</name>
<feature type="compositionally biased region" description="Pro residues" evidence="1">
    <location>
        <begin position="24"/>
        <end position="33"/>
    </location>
</feature>
<dbReference type="Gene3D" id="3.40.50.300">
    <property type="entry name" value="P-loop containing nucleotide triphosphate hydrolases"/>
    <property type="match status" value="1"/>
</dbReference>
<proteinExistence type="predicted"/>
<evidence type="ECO:0000313" key="3">
    <source>
        <dbReference type="EMBL" id="RXZ68033.1"/>
    </source>
</evidence>
<dbReference type="InterPro" id="IPR027417">
    <property type="entry name" value="P-loop_NTPase"/>
</dbReference>
<protein>
    <submittedName>
        <fullName evidence="3">DUF3482 domain-containing protein</fullName>
    </submittedName>
</protein>
<comment type="caution">
    <text evidence="3">The sequence shown here is derived from an EMBL/GenBank/DDBJ whole genome shotgun (WGS) entry which is preliminary data.</text>
</comment>
<dbReference type="SUPFAM" id="SSF52540">
    <property type="entry name" value="P-loop containing nucleoside triphosphate hydrolases"/>
    <property type="match status" value="1"/>
</dbReference>
<dbReference type="GO" id="GO:0005525">
    <property type="term" value="F:GTP binding"/>
    <property type="evidence" value="ECO:0007669"/>
    <property type="project" value="InterPro"/>
</dbReference>
<dbReference type="InterPro" id="IPR006073">
    <property type="entry name" value="GTP-bd"/>
</dbReference>
<feature type="domain" description="G" evidence="2">
    <location>
        <begin position="47"/>
        <end position="188"/>
    </location>
</feature>
<feature type="region of interest" description="Disordered" evidence="1">
    <location>
        <begin position="1"/>
        <end position="37"/>
    </location>
</feature>
<keyword evidence="4" id="KW-1185">Reference proteome</keyword>
<dbReference type="EMBL" id="SDPN01000034">
    <property type="protein sequence ID" value="RXZ68033.1"/>
    <property type="molecule type" value="Genomic_DNA"/>
</dbReference>
<dbReference type="Pfam" id="PF01926">
    <property type="entry name" value="MMR_HSR1"/>
    <property type="match status" value="1"/>
</dbReference>
<reference evidence="3 4" key="1">
    <citation type="submission" date="2019-01" db="EMBL/GenBank/DDBJ databases">
        <title>Agromyces.</title>
        <authorList>
            <person name="Li J."/>
        </authorList>
    </citation>
    <scope>NUCLEOTIDE SEQUENCE [LARGE SCALE GENOMIC DNA]</scope>
    <source>
        <strain evidence="3 4">DSM 15934</strain>
    </source>
</reference>
<evidence type="ECO:0000256" key="1">
    <source>
        <dbReference type="SAM" id="MobiDB-lite"/>
    </source>
</evidence>
<dbReference type="CDD" id="cd00882">
    <property type="entry name" value="Ras_like_GTPase"/>
    <property type="match status" value="1"/>
</dbReference>